<evidence type="ECO:0000313" key="2">
    <source>
        <dbReference type="EMBL" id="TBU61441.1"/>
    </source>
</evidence>
<feature type="region of interest" description="Disordered" evidence="1">
    <location>
        <begin position="1"/>
        <end position="52"/>
    </location>
</feature>
<name>A0A4Q9Q355_9APHY</name>
<proteinExistence type="predicted"/>
<dbReference type="EMBL" id="ML145098">
    <property type="protein sequence ID" value="TBU61441.1"/>
    <property type="molecule type" value="Genomic_DNA"/>
</dbReference>
<accession>A0A4Q9Q355</accession>
<evidence type="ECO:0000313" key="3">
    <source>
        <dbReference type="Proteomes" id="UP000292082"/>
    </source>
</evidence>
<feature type="compositionally biased region" description="Basic and acidic residues" evidence="1">
    <location>
        <begin position="1"/>
        <end position="23"/>
    </location>
</feature>
<sequence>MDGEGERGDAPHRPLPLRDEQMRRGQSSRPVTGSRCAVPLHHPHRGRMDGEGHDATPHAHTCEGPFSKPISRRICPACPSQTRARQRRCASIGPSLALPPPQHDMMVHRWLGDPDDAPHRSVEHIISYGTPALAVPLLPSRSKRPPCAYQPRRAANGRFVRGTPGCGKSDIHDDICI</sequence>
<organism evidence="2 3">
    <name type="scientific">Dichomitus squalens</name>
    <dbReference type="NCBI Taxonomy" id="114155"/>
    <lineage>
        <taxon>Eukaryota</taxon>
        <taxon>Fungi</taxon>
        <taxon>Dikarya</taxon>
        <taxon>Basidiomycota</taxon>
        <taxon>Agaricomycotina</taxon>
        <taxon>Agaricomycetes</taxon>
        <taxon>Polyporales</taxon>
        <taxon>Polyporaceae</taxon>
        <taxon>Dichomitus</taxon>
    </lineage>
</organism>
<reference evidence="2 3" key="1">
    <citation type="submission" date="2019-01" db="EMBL/GenBank/DDBJ databases">
        <title>Draft genome sequences of three monokaryotic isolates of the white-rot basidiomycete fungus Dichomitus squalens.</title>
        <authorList>
            <consortium name="DOE Joint Genome Institute"/>
            <person name="Lopez S.C."/>
            <person name="Andreopoulos B."/>
            <person name="Pangilinan J."/>
            <person name="Lipzen A."/>
            <person name="Riley R."/>
            <person name="Ahrendt S."/>
            <person name="Ng V."/>
            <person name="Barry K."/>
            <person name="Daum C."/>
            <person name="Grigoriev I.V."/>
            <person name="Hilden K.S."/>
            <person name="Makela M.R."/>
            <person name="de Vries R.P."/>
        </authorList>
    </citation>
    <scope>NUCLEOTIDE SEQUENCE [LARGE SCALE GENOMIC DNA]</scope>
    <source>
        <strain evidence="2 3">CBS 464.89</strain>
    </source>
</reference>
<dbReference type="AlphaFoldDB" id="A0A4Q9Q355"/>
<evidence type="ECO:0000256" key="1">
    <source>
        <dbReference type="SAM" id="MobiDB-lite"/>
    </source>
</evidence>
<protein>
    <submittedName>
        <fullName evidence="2">Uncharacterized protein</fullName>
    </submittedName>
</protein>
<gene>
    <name evidence="2" type="ORF">BD310DRAFT_195490</name>
</gene>
<dbReference type="Proteomes" id="UP000292082">
    <property type="component" value="Unassembled WGS sequence"/>
</dbReference>
<keyword evidence="3" id="KW-1185">Reference proteome</keyword>